<keyword evidence="4 7" id="KW-0067">ATP-binding</keyword>
<dbReference type="EMBL" id="JASGBQ010000005">
    <property type="protein sequence ID" value="MDI9241851.1"/>
    <property type="molecule type" value="Genomic_DNA"/>
</dbReference>
<evidence type="ECO:0000256" key="2">
    <source>
        <dbReference type="ARBA" id="ARBA00022448"/>
    </source>
</evidence>
<dbReference type="GO" id="GO:0005524">
    <property type="term" value="F:ATP binding"/>
    <property type="evidence" value="ECO:0007669"/>
    <property type="project" value="UniProtKB-KW"/>
</dbReference>
<evidence type="ECO:0000256" key="5">
    <source>
        <dbReference type="ARBA" id="ARBA00022970"/>
    </source>
</evidence>
<evidence type="ECO:0000256" key="4">
    <source>
        <dbReference type="ARBA" id="ARBA00022840"/>
    </source>
</evidence>
<dbReference type="PROSITE" id="PS00211">
    <property type="entry name" value="ABC_TRANSPORTER_1"/>
    <property type="match status" value="1"/>
</dbReference>
<dbReference type="AlphaFoldDB" id="A0AAP4BC10"/>
<feature type="domain" description="ABC transporter" evidence="6">
    <location>
        <begin position="2"/>
        <end position="237"/>
    </location>
</feature>
<dbReference type="PANTHER" id="PTHR43820">
    <property type="entry name" value="HIGH-AFFINITY BRANCHED-CHAIN AMINO ACID TRANSPORT ATP-BINDING PROTEIN LIVF"/>
    <property type="match status" value="1"/>
</dbReference>
<dbReference type="SMART" id="SM00382">
    <property type="entry name" value="AAA"/>
    <property type="match status" value="1"/>
</dbReference>
<dbReference type="InterPro" id="IPR017871">
    <property type="entry name" value="ABC_transporter-like_CS"/>
</dbReference>
<dbReference type="PANTHER" id="PTHR43820:SF4">
    <property type="entry name" value="HIGH-AFFINITY BRANCHED-CHAIN AMINO ACID TRANSPORT ATP-BINDING PROTEIN LIVF"/>
    <property type="match status" value="1"/>
</dbReference>
<dbReference type="InterPro" id="IPR027417">
    <property type="entry name" value="P-loop_NTPase"/>
</dbReference>
<dbReference type="CDD" id="cd03224">
    <property type="entry name" value="ABC_TM1139_LivF_branched"/>
    <property type="match status" value="1"/>
</dbReference>
<evidence type="ECO:0000313" key="7">
    <source>
        <dbReference type="EMBL" id="MDI9241851.1"/>
    </source>
</evidence>
<dbReference type="Proteomes" id="UP001300383">
    <property type="component" value="Unassembled WGS sequence"/>
</dbReference>
<evidence type="ECO:0000259" key="6">
    <source>
        <dbReference type="PROSITE" id="PS50893"/>
    </source>
</evidence>
<dbReference type="GO" id="GO:0015807">
    <property type="term" value="P:L-amino acid transport"/>
    <property type="evidence" value="ECO:0007669"/>
    <property type="project" value="TreeGrafter"/>
</dbReference>
<organism evidence="7 8">
    <name type="scientific">Fusibacillus kribbianus</name>
    <dbReference type="NCBI Taxonomy" id="3044208"/>
    <lineage>
        <taxon>Bacteria</taxon>
        <taxon>Bacillati</taxon>
        <taxon>Bacillota</taxon>
        <taxon>Clostridia</taxon>
        <taxon>Lachnospirales</taxon>
        <taxon>Lachnospiraceae</taxon>
        <taxon>Fusibacillus</taxon>
    </lineage>
</organism>
<dbReference type="GO" id="GO:0016887">
    <property type="term" value="F:ATP hydrolysis activity"/>
    <property type="evidence" value="ECO:0007669"/>
    <property type="project" value="InterPro"/>
</dbReference>
<comment type="similarity">
    <text evidence="1">Belongs to the ABC transporter superfamily.</text>
</comment>
<dbReference type="InterPro" id="IPR003593">
    <property type="entry name" value="AAA+_ATPase"/>
</dbReference>
<dbReference type="InterPro" id="IPR030660">
    <property type="entry name" value="ABC_branched_ATPase_LivF/BraG"/>
</dbReference>
<dbReference type="SUPFAM" id="SSF52540">
    <property type="entry name" value="P-loop containing nucleoside triphosphate hydrolases"/>
    <property type="match status" value="1"/>
</dbReference>
<dbReference type="Gene3D" id="3.40.50.300">
    <property type="entry name" value="P-loop containing nucleotide triphosphate hydrolases"/>
    <property type="match status" value="1"/>
</dbReference>
<keyword evidence="2" id="KW-0813">Transport</keyword>
<comment type="caution">
    <text evidence="7">The sequence shown here is derived from an EMBL/GenBank/DDBJ whole genome shotgun (WGS) entry which is preliminary data.</text>
</comment>
<dbReference type="Pfam" id="PF00005">
    <property type="entry name" value="ABC_tran"/>
    <property type="match status" value="1"/>
</dbReference>
<reference evidence="7 8" key="1">
    <citation type="submission" date="2023-05" db="EMBL/GenBank/DDBJ databases">
        <title>[ruminococcus] sp. nov., isolated from a pig farm feces dump.</title>
        <authorList>
            <person name="Chang Y.-H."/>
        </authorList>
    </citation>
    <scope>NUCLEOTIDE SEQUENCE [LARGE SCALE GENOMIC DNA]</scope>
    <source>
        <strain evidence="7 8">YH-rum2234</strain>
    </source>
</reference>
<evidence type="ECO:0000256" key="3">
    <source>
        <dbReference type="ARBA" id="ARBA00022741"/>
    </source>
</evidence>
<accession>A0AAP4BC10</accession>
<name>A0AAP4BC10_9FIRM</name>
<dbReference type="PIRSF" id="PIRSF039137">
    <property type="entry name" value="ABC_branched_ATPase"/>
    <property type="match status" value="1"/>
</dbReference>
<proteinExistence type="inferred from homology"/>
<dbReference type="InterPro" id="IPR052156">
    <property type="entry name" value="BCAA_Transport_ATP-bd_LivF"/>
</dbReference>
<protein>
    <submittedName>
        <fullName evidence="7">ABC transporter ATP-binding protein</fullName>
    </submittedName>
</protein>
<keyword evidence="5" id="KW-0029">Amino-acid transport</keyword>
<evidence type="ECO:0000313" key="8">
    <source>
        <dbReference type="Proteomes" id="UP001300383"/>
    </source>
</evidence>
<keyword evidence="3" id="KW-0547">Nucleotide-binding</keyword>
<dbReference type="PROSITE" id="PS50893">
    <property type="entry name" value="ABC_TRANSPORTER_2"/>
    <property type="match status" value="1"/>
</dbReference>
<sequence>MLKVENLAVNYGYIIALSNINLEINKGEIVTLIGSNGAGKTTTLMAISGLVEKRPGSKITFKGQDITKMAPNKIVHMGMSHVPEGRKIFPALSVYENLRAGALGNKKMTKARFEELVEEQYTLFPRLKERYKQAGGSLSGGEQQMLAIARGLMMDPDIVMLDEPSLGLAPIVIEDIFELIVKIRDMGKTILLIEQNASVALSIADRGYVLETGNITLQGTGQELLVNPEVKKAYLGA</sequence>
<dbReference type="InterPro" id="IPR003439">
    <property type="entry name" value="ABC_transporter-like_ATP-bd"/>
</dbReference>
<gene>
    <name evidence="7" type="ORF">QJ036_05075</name>
</gene>
<dbReference type="RefSeq" id="WP_283230431.1">
    <property type="nucleotide sequence ID" value="NZ_JASGBQ010000005.1"/>
</dbReference>
<dbReference type="GO" id="GO:0015658">
    <property type="term" value="F:branched-chain amino acid transmembrane transporter activity"/>
    <property type="evidence" value="ECO:0007669"/>
    <property type="project" value="InterPro"/>
</dbReference>
<keyword evidence="8" id="KW-1185">Reference proteome</keyword>
<evidence type="ECO:0000256" key="1">
    <source>
        <dbReference type="ARBA" id="ARBA00005417"/>
    </source>
</evidence>